<comment type="caution">
    <text evidence="2">The sequence shown here is derived from an EMBL/GenBank/DDBJ whole genome shotgun (WGS) entry which is preliminary data.</text>
</comment>
<evidence type="ECO:0000256" key="1">
    <source>
        <dbReference type="SAM" id="Phobius"/>
    </source>
</evidence>
<dbReference type="RefSeq" id="WP_133473242.1">
    <property type="nucleotide sequence ID" value="NZ_SNWP01000010.1"/>
</dbReference>
<dbReference type="EMBL" id="SNWP01000010">
    <property type="protein sequence ID" value="TDO28608.1"/>
    <property type="molecule type" value="Genomic_DNA"/>
</dbReference>
<keyword evidence="1" id="KW-1133">Transmembrane helix</keyword>
<reference evidence="2 3" key="1">
    <citation type="submission" date="2019-03" db="EMBL/GenBank/DDBJ databases">
        <title>Genomic Encyclopedia of Archaeal and Bacterial Type Strains, Phase II (KMG-II): from individual species to whole genera.</title>
        <authorList>
            <person name="Goeker M."/>
        </authorList>
    </citation>
    <scope>NUCLEOTIDE SEQUENCE [LARGE SCALE GENOMIC DNA]</scope>
    <source>
        <strain evidence="2 3">DSM 28323</strain>
    </source>
</reference>
<feature type="transmembrane region" description="Helical" evidence="1">
    <location>
        <begin position="56"/>
        <end position="76"/>
    </location>
</feature>
<dbReference type="OrthoDB" id="886712at2"/>
<keyword evidence="3" id="KW-1185">Reference proteome</keyword>
<dbReference type="Proteomes" id="UP000295741">
    <property type="component" value="Unassembled WGS sequence"/>
</dbReference>
<evidence type="ECO:0000313" key="2">
    <source>
        <dbReference type="EMBL" id="TDO28608.1"/>
    </source>
</evidence>
<accession>A0A4V3C557</accession>
<name>A0A4V3C557_9BACT</name>
<sequence>MNKEHSHNNDFLDCFDHIKRAEAPVYFQTRLAARMEKELLPQKNTGWQLILKPVPVLALVGCLVILNLFTLGDIFFAKKMSLKQQEASMSGFMYEYSLNNSVDINN</sequence>
<evidence type="ECO:0000313" key="3">
    <source>
        <dbReference type="Proteomes" id="UP000295741"/>
    </source>
</evidence>
<gene>
    <name evidence="2" type="ORF">BC659_0684</name>
</gene>
<proteinExistence type="predicted"/>
<keyword evidence="1" id="KW-0472">Membrane</keyword>
<protein>
    <submittedName>
        <fullName evidence="2">Uncharacterized protein</fullName>
    </submittedName>
</protein>
<organism evidence="2 3">
    <name type="scientific">Sediminibacterium goheungense</name>
    <dbReference type="NCBI Taxonomy" id="1086393"/>
    <lineage>
        <taxon>Bacteria</taxon>
        <taxon>Pseudomonadati</taxon>
        <taxon>Bacteroidota</taxon>
        <taxon>Chitinophagia</taxon>
        <taxon>Chitinophagales</taxon>
        <taxon>Chitinophagaceae</taxon>
        <taxon>Sediminibacterium</taxon>
    </lineage>
</organism>
<dbReference type="AlphaFoldDB" id="A0A4V3C557"/>
<keyword evidence="1" id="KW-0812">Transmembrane</keyword>